<dbReference type="AlphaFoldDB" id="A0A8H7JBV0"/>
<accession>A0A8H7JBV0</accession>
<comment type="caution">
    <text evidence="1">The sequence shown here is derived from an EMBL/GenBank/DDBJ whole genome shotgun (WGS) entry which is preliminary data.</text>
</comment>
<gene>
    <name evidence="1" type="ORF">EKO04_002657</name>
</gene>
<reference evidence="1" key="2">
    <citation type="submission" date="2020-09" db="EMBL/GenBank/DDBJ databases">
        <title>Reference genome assembly for Australian Ascochyta lentis isolate Al4.</title>
        <authorList>
            <person name="Lee R.C."/>
            <person name="Farfan-Caceres L.M."/>
            <person name="Debler J.W."/>
            <person name="Williams A.H."/>
            <person name="Henares B.M."/>
        </authorList>
    </citation>
    <scope>NUCLEOTIDE SEQUENCE</scope>
    <source>
        <strain evidence="1">Al4</strain>
    </source>
</reference>
<evidence type="ECO:0000313" key="1">
    <source>
        <dbReference type="EMBL" id="KAF9699348.1"/>
    </source>
</evidence>
<dbReference type="Proteomes" id="UP000651452">
    <property type="component" value="Unassembled WGS sequence"/>
</dbReference>
<reference evidence="1" key="1">
    <citation type="submission" date="2018-12" db="EMBL/GenBank/DDBJ databases">
        <authorList>
            <person name="Syme R.A."/>
            <person name="Farfan-Caceres L."/>
            <person name="Lichtenzveig J."/>
        </authorList>
    </citation>
    <scope>NUCLEOTIDE SEQUENCE</scope>
    <source>
        <strain evidence="1">Al4</strain>
    </source>
</reference>
<keyword evidence="2" id="KW-1185">Reference proteome</keyword>
<protein>
    <submittedName>
        <fullName evidence="1">Uncharacterized protein</fullName>
    </submittedName>
</protein>
<organism evidence="1 2">
    <name type="scientific">Ascochyta lentis</name>
    <dbReference type="NCBI Taxonomy" id="205686"/>
    <lineage>
        <taxon>Eukaryota</taxon>
        <taxon>Fungi</taxon>
        <taxon>Dikarya</taxon>
        <taxon>Ascomycota</taxon>
        <taxon>Pezizomycotina</taxon>
        <taxon>Dothideomycetes</taxon>
        <taxon>Pleosporomycetidae</taxon>
        <taxon>Pleosporales</taxon>
        <taxon>Pleosporineae</taxon>
        <taxon>Didymellaceae</taxon>
        <taxon>Ascochyta</taxon>
    </lineage>
</organism>
<dbReference type="EMBL" id="RZGK01000004">
    <property type="protein sequence ID" value="KAF9699348.1"/>
    <property type="molecule type" value="Genomic_DNA"/>
</dbReference>
<sequence>MAEGVVLDYHSKCEFYLKSIRAQNAFVTKDKVRLTAIRKSDKTNYVSPDDEEEVVVNDSDIRTRHTSLDDDAAM</sequence>
<name>A0A8H7JBV0_9PLEO</name>
<proteinExistence type="predicted"/>
<evidence type="ECO:0000313" key="2">
    <source>
        <dbReference type="Proteomes" id="UP000651452"/>
    </source>
</evidence>